<reference evidence="16 17" key="1">
    <citation type="submission" date="2016-10" db="EMBL/GenBank/DDBJ databases">
        <authorList>
            <person name="de Groot N.N."/>
        </authorList>
    </citation>
    <scope>NUCLEOTIDE SEQUENCE [LARGE SCALE GENOMIC DNA]</scope>
    <source>
        <strain evidence="16 17">CGMCC 1.10434</strain>
    </source>
</reference>
<gene>
    <name evidence="13" type="primary">cysS</name>
    <name evidence="16" type="ORF">SAMN04488134_112111</name>
</gene>
<evidence type="ECO:0000259" key="15">
    <source>
        <dbReference type="SMART" id="SM00840"/>
    </source>
</evidence>
<dbReference type="PANTHER" id="PTHR10890">
    <property type="entry name" value="CYSTEINYL-TRNA SYNTHETASE"/>
    <property type="match status" value="1"/>
</dbReference>
<keyword evidence="10 13" id="KW-0648">Protein biosynthesis</keyword>
<dbReference type="OrthoDB" id="9815130at2"/>
<dbReference type="EMBL" id="FODJ01000012">
    <property type="protein sequence ID" value="SEO77039.1"/>
    <property type="molecule type" value="Genomic_DNA"/>
</dbReference>
<feature type="binding site" evidence="13">
    <location>
        <position position="238"/>
    </location>
    <ligand>
        <name>Zn(2+)</name>
        <dbReference type="ChEBI" id="CHEBI:29105"/>
    </ligand>
</feature>
<dbReference type="SMART" id="SM00840">
    <property type="entry name" value="DALR_2"/>
    <property type="match status" value="1"/>
</dbReference>
<accession>A0A1H8SDB0</accession>
<dbReference type="InterPro" id="IPR009080">
    <property type="entry name" value="tRNAsynth_Ia_anticodon-bd"/>
</dbReference>
<dbReference type="FunFam" id="3.40.50.620:FF:000009">
    <property type="entry name" value="Cysteine--tRNA ligase"/>
    <property type="match status" value="1"/>
</dbReference>
<dbReference type="SUPFAM" id="SSF52374">
    <property type="entry name" value="Nucleotidylyl transferase"/>
    <property type="match status" value="1"/>
</dbReference>
<evidence type="ECO:0000256" key="6">
    <source>
        <dbReference type="ARBA" id="ARBA00022723"/>
    </source>
</evidence>
<keyword evidence="8 13" id="KW-0862">Zinc</keyword>
<keyword evidence="5 13" id="KW-0436">Ligase</keyword>
<feature type="binding site" evidence="13">
    <location>
        <position position="234"/>
    </location>
    <ligand>
        <name>Zn(2+)</name>
        <dbReference type="ChEBI" id="CHEBI:29105"/>
    </ligand>
</feature>
<evidence type="ECO:0000313" key="16">
    <source>
        <dbReference type="EMBL" id="SEO77039.1"/>
    </source>
</evidence>
<evidence type="ECO:0000256" key="1">
    <source>
        <dbReference type="ARBA" id="ARBA00004496"/>
    </source>
</evidence>
<dbReference type="InterPro" id="IPR024909">
    <property type="entry name" value="Cys-tRNA/MSH_ligase"/>
</dbReference>
<dbReference type="SUPFAM" id="SSF47323">
    <property type="entry name" value="Anticodon-binding domain of a subclass of class I aminoacyl-tRNA synthetases"/>
    <property type="match status" value="1"/>
</dbReference>
<evidence type="ECO:0000256" key="5">
    <source>
        <dbReference type="ARBA" id="ARBA00022598"/>
    </source>
</evidence>
<feature type="binding site" evidence="13">
    <location>
        <position position="269"/>
    </location>
    <ligand>
        <name>ATP</name>
        <dbReference type="ChEBI" id="CHEBI:30616"/>
    </ligand>
</feature>
<keyword evidence="14" id="KW-0175">Coiled coil</keyword>
<dbReference type="PANTHER" id="PTHR10890:SF3">
    <property type="entry name" value="CYSTEINE--TRNA LIGASE, CYTOPLASMIC"/>
    <property type="match status" value="1"/>
</dbReference>
<dbReference type="Proteomes" id="UP000199300">
    <property type="component" value="Unassembled WGS sequence"/>
</dbReference>
<evidence type="ECO:0000256" key="4">
    <source>
        <dbReference type="ARBA" id="ARBA00022490"/>
    </source>
</evidence>
<feature type="modified residue" description="Phosphoserine" evidence="13">
    <location>
        <position position="270"/>
    </location>
</feature>
<comment type="similarity">
    <text evidence="2 13">Belongs to the class-I aminoacyl-tRNA synthetase family.</text>
</comment>
<evidence type="ECO:0000256" key="10">
    <source>
        <dbReference type="ARBA" id="ARBA00022917"/>
    </source>
</evidence>
<feature type="short sequence motif" description="'HIGH' region" evidence="13">
    <location>
        <begin position="31"/>
        <end position="41"/>
    </location>
</feature>
<dbReference type="NCBIfam" id="TIGR00435">
    <property type="entry name" value="cysS"/>
    <property type="match status" value="1"/>
</dbReference>
<evidence type="ECO:0000256" key="2">
    <source>
        <dbReference type="ARBA" id="ARBA00005594"/>
    </source>
</evidence>
<keyword evidence="6 13" id="KW-0479">Metal-binding</keyword>
<feature type="binding site" evidence="13">
    <location>
        <position position="29"/>
    </location>
    <ligand>
        <name>Zn(2+)</name>
        <dbReference type="ChEBI" id="CHEBI:29105"/>
    </ligand>
</feature>
<keyword evidence="17" id="KW-1185">Reference proteome</keyword>
<dbReference type="STRING" id="872970.SAMN04488134_112111"/>
<evidence type="ECO:0000256" key="8">
    <source>
        <dbReference type="ARBA" id="ARBA00022833"/>
    </source>
</evidence>
<feature type="domain" description="Cysteinyl-tRNA synthetase class Ia DALR" evidence="15">
    <location>
        <begin position="353"/>
        <end position="417"/>
    </location>
</feature>
<keyword evidence="11 13" id="KW-0030">Aminoacyl-tRNA synthetase</keyword>
<dbReference type="GO" id="GO:0005524">
    <property type="term" value="F:ATP binding"/>
    <property type="evidence" value="ECO:0007669"/>
    <property type="project" value="UniProtKB-UniRule"/>
</dbReference>
<dbReference type="HAMAP" id="MF_00041">
    <property type="entry name" value="Cys_tRNA_synth"/>
    <property type="match status" value="1"/>
</dbReference>
<evidence type="ECO:0000256" key="14">
    <source>
        <dbReference type="SAM" id="Coils"/>
    </source>
</evidence>
<feature type="short sequence motif" description="'KMSKS' region" evidence="13">
    <location>
        <begin position="266"/>
        <end position="270"/>
    </location>
</feature>
<dbReference type="GO" id="GO:0008270">
    <property type="term" value="F:zinc ion binding"/>
    <property type="evidence" value="ECO:0007669"/>
    <property type="project" value="UniProtKB-UniRule"/>
</dbReference>
<comment type="catalytic activity">
    <reaction evidence="12 13">
        <text>tRNA(Cys) + L-cysteine + ATP = L-cysteinyl-tRNA(Cys) + AMP + diphosphate</text>
        <dbReference type="Rhea" id="RHEA:17773"/>
        <dbReference type="Rhea" id="RHEA-COMP:9661"/>
        <dbReference type="Rhea" id="RHEA-COMP:9679"/>
        <dbReference type="ChEBI" id="CHEBI:30616"/>
        <dbReference type="ChEBI" id="CHEBI:33019"/>
        <dbReference type="ChEBI" id="CHEBI:35235"/>
        <dbReference type="ChEBI" id="CHEBI:78442"/>
        <dbReference type="ChEBI" id="CHEBI:78517"/>
        <dbReference type="ChEBI" id="CHEBI:456215"/>
        <dbReference type="EC" id="6.1.1.16"/>
    </reaction>
</comment>
<sequence>MTIKLYNTLTRKKEAFNPIEPGKVKMYVCGPTVYNYIHIGNARPAIVFDTVRRYLEYRGYEVNYVLNFTDVDDKLIRVANENGEAVVELAERYIRAYKEDVRALGVKEASIHPRVTESMAEIISLIATLVEKGYAYESEGDVYFKTRAFEGYGKLSHQSIDDLRSGARIQVGEKKEDPLDFALWKQAKQGEISWSSPWGDGRPGWHIECSAMAKKYLGETIDIHAGGQDLAFPHHENEIAQSEACTGKTFANYWIHNGYITIDNEKMSKSTGNFVLAHDLIEKYPPELLRFFILSVHYRNPINFSEALLEQTQGGFDRIKNVYQNLSHRAEASLNIVADTEVYVEKLQQIEARFSEAMDDDFNTANAIAVLFDLTKEANLYLTQKQTNQQTLHAFQQVFATFFEVLGLKLQGAEELLDAEIDALIKERDQARLDRNFARADEIRDQLKDNAIILEDTAQGTRWKRG</sequence>
<dbReference type="InterPro" id="IPR015273">
    <property type="entry name" value="Cys-tRNA-synt_Ia_DALR"/>
</dbReference>
<dbReference type="AlphaFoldDB" id="A0A1H8SDB0"/>
<feature type="binding site" evidence="13">
    <location>
        <position position="209"/>
    </location>
    <ligand>
        <name>Zn(2+)</name>
        <dbReference type="ChEBI" id="CHEBI:29105"/>
    </ligand>
</feature>
<dbReference type="PRINTS" id="PR00983">
    <property type="entry name" value="TRNASYNTHCYS"/>
</dbReference>
<dbReference type="GO" id="GO:0004817">
    <property type="term" value="F:cysteine-tRNA ligase activity"/>
    <property type="evidence" value="ECO:0007669"/>
    <property type="project" value="UniProtKB-UniRule"/>
</dbReference>
<protein>
    <recommendedName>
        <fullName evidence="13">Cysteine--tRNA ligase</fullName>
        <ecNumber evidence="13">6.1.1.16</ecNumber>
    </recommendedName>
    <alternativeName>
        <fullName evidence="13">Cysteinyl-tRNA synthetase</fullName>
        <shortName evidence="13">CysRS</shortName>
    </alternativeName>
</protein>
<dbReference type="InterPro" id="IPR032678">
    <property type="entry name" value="tRNA-synt_1_cat_dom"/>
</dbReference>
<dbReference type="GO" id="GO:0006423">
    <property type="term" value="P:cysteinyl-tRNA aminoacylation"/>
    <property type="evidence" value="ECO:0007669"/>
    <property type="project" value="UniProtKB-UniRule"/>
</dbReference>
<dbReference type="RefSeq" id="WP_091499785.1">
    <property type="nucleotide sequence ID" value="NZ_FODJ01000012.1"/>
</dbReference>
<evidence type="ECO:0000256" key="11">
    <source>
        <dbReference type="ARBA" id="ARBA00023146"/>
    </source>
</evidence>
<evidence type="ECO:0000256" key="13">
    <source>
        <dbReference type="HAMAP-Rule" id="MF_00041"/>
    </source>
</evidence>
<dbReference type="InterPro" id="IPR014729">
    <property type="entry name" value="Rossmann-like_a/b/a_fold"/>
</dbReference>
<comment type="cofactor">
    <cofactor evidence="13">
        <name>Zn(2+)</name>
        <dbReference type="ChEBI" id="CHEBI:29105"/>
    </cofactor>
    <text evidence="13">Binds 1 zinc ion per subunit.</text>
</comment>
<evidence type="ECO:0000256" key="12">
    <source>
        <dbReference type="ARBA" id="ARBA00047398"/>
    </source>
</evidence>
<dbReference type="GO" id="GO:0005829">
    <property type="term" value="C:cytosol"/>
    <property type="evidence" value="ECO:0007669"/>
    <property type="project" value="TreeGrafter"/>
</dbReference>
<dbReference type="Pfam" id="PF01406">
    <property type="entry name" value="tRNA-synt_1e"/>
    <property type="match status" value="1"/>
</dbReference>
<name>A0A1H8SDB0_9BACI</name>
<evidence type="ECO:0000313" key="17">
    <source>
        <dbReference type="Proteomes" id="UP000199300"/>
    </source>
</evidence>
<keyword evidence="9 13" id="KW-0067">ATP-binding</keyword>
<dbReference type="InterPro" id="IPR015803">
    <property type="entry name" value="Cys-tRNA-ligase"/>
</dbReference>
<keyword evidence="4 13" id="KW-0963">Cytoplasm</keyword>
<evidence type="ECO:0000256" key="7">
    <source>
        <dbReference type="ARBA" id="ARBA00022741"/>
    </source>
</evidence>
<proteinExistence type="inferred from homology"/>
<keyword evidence="13" id="KW-0597">Phosphoprotein</keyword>
<dbReference type="Pfam" id="PF09190">
    <property type="entry name" value="DALR_2"/>
    <property type="match status" value="1"/>
</dbReference>
<keyword evidence="7 13" id="KW-0547">Nucleotide-binding</keyword>
<comment type="subcellular location">
    <subcellularLocation>
        <location evidence="1 13">Cytoplasm</location>
    </subcellularLocation>
</comment>
<feature type="coiled-coil region" evidence="14">
    <location>
        <begin position="414"/>
        <end position="441"/>
    </location>
</feature>
<organism evidence="16 17">
    <name type="scientific">Amphibacillus marinus</name>
    <dbReference type="NCBI Taxonomy" id="872970"/>
    <lineage>
        <taxon>Bacteria</taxon>
        <taxon>Bacillati</taxon>
        <taxon>Bacillota</taxon>
        <taxon>Bacilli</taxon>
        <taxon>Bacillales</taxon>
        <taxon>Bacillaceae</taxon>
        <taxon>Amphibacillus</taxon>
    </lineage>
</organism>
<evidence type="ECO:0000256" key="9">
    <source>
        <dbReference type="ARBA" id="ARBA00022840"/>
    </source>
</evidence>
<dbReference type="Gene3D" id="1.20.120.1910">
    <property type="entry name" value="Cysteine-tRNA ligase, C-terminal anti-codon recognition domain"/>
    <property type="match status" value="1"/>
</dbReference>
<comment type="subunit">
    <text evidence="3 13">Monomer.</text>
</comment>
<dbReference type="EC" id="6.1.1.16" evidence="13"/>
<dbReference type="Gene3D" id="3.40.50.620">
    <property type="entry name" value="HUPs"/>
    <property type="match status" value="1"/>
</dbReference>
<evidence type="ECO:0000256" key="3">
    <source>
        <dbReference type="ARBA" id="ARBA00011245"/>
    </source>
</evidence>
<dbReference type="CDD" id="cd00672">
    <property type="entry name" value="CysRS_core"/>
    <property type="match status" value="1"/>
</dbReference>